<feature type="region of interest" description="Disordered" evidence="1">
    <location>
        <begin position="228"/>
        <end position="255"/>
    </location>
</feature>
<sequence length="255" mass="27200">MPFSHTQDSTRRTSPTRFPPQWSRKLSDRTGGLYKKANTLFHLEQAKIAVLVSSGDYFHGYLSHGPADWPELHQLASSHGIALATPDDLDTVSQRYASRSQSVVSTGSSSTITVDAEFDPVMQLLSTLEEEPAALASASLPGISSNASAPVWVPPSTPERASRALEKNTPTALMSTEPVPNNNCATNPSVCQTAAPGSLPANGSPGTPNHAASQELRTFGVIKSKVQKRRAMGSSKNTHGVTIRTRGFRGSKGKH</sequence>
<gene>
    <name evidence="2" type="ORF">ISF_09730</name>
</gene>
<dbReference type="Proteomes" id="UP000076744">
    <property type="component" value="Unassembled WGS sequence"/>
</dbReference>
<evidence type="ECO:0000313" key="2">
    <source>
        <dbReference type="EMBL" id="OAA42290.1"/>
    </source>
</evidence>
<feature type="compositionally biased region" description="Polar residues" evidence="1">
    <location>
        <begin position="204"/>
        <end position="214"/>
    </location>
</feature>
<name>A0A167DEM6_CORFA</name>
<dbReference type="AlphaFoldDB" id="A0A167DEM6"/>
<feature type="region of interest" description="Disordered" evidence="1">
    <location>
        <begin position="1"/>
        <end position="24"/>
    </location>
</feature>
<protein>
    <submittedName>
        <fullName evidence="2">Uncharacterized protein</fullName>
    </submittedName>
</protein>
<reference evidence="2 3" key="1">
    <citation type="journal article" date="2016" name="Genome Biol. Evol.">
        <title>Divergent and convergent evolution of fungal pathogenicity.</title>
        <authorList>
            <person name="Shang Y."/>
            <person name="Xiao G."/>
            <person name="Zheng P."/>
            <person name="Cen K."/>
            <person name="Zhan S."/>
            <person name="Wang C."/>
        </authorList>
    </citation>
    <scope>NUCLEOTIDE SEQUENCE [LARGE SCALE GENOMIC DNA]</scope>
    <source>
        <strain evidence="2 3">ARSEF 2679</strain>
    </source>
</reference>
<evidence type="ECO:0000313" key="3">
    <source>
        <dbReference type="Proteomes" id="UP000076744"/>
    </source>
</evidence>
<organism evidence="2 3">
    <name type="scientific">Cordyceps fumosorosea (strain ARSEF 2679)</name>
    <name type="common">Isaria fumosorosea</name>
    <dbReference type="NCBI Taxonomy" id="1081104"/>
    <lineage>
        <taxon>Eukaryota</taxon>
        <taxon>Fungi</taxon>
        <taxon>Dikarya</taxon>
        <taxon>Ascomycota</taxon>
        <taxon>Pezizomycotina</taxon>
        <taxon>Sordariomycetes</taxon>
        <taxon>Hypocreomycetidae</taxon>
        <taxon>Hypocreales</taxon>
        <taxon>Cordycipitaceae</taxon>
        <taxon>Cordyceps</taxon>
    </lineage>
</organism>
<feature type="region of interest" description="Disordered" evidence="1">
    <location>
        <begin position="195"/>
        <end position="214"/>
    </location>
</feature>
<dbReference type="EMBL" id="AZHB01000067">
    <property type="protein sequence ID" value="OAA42290.1"/>
    <property type="molecule type" value="Genomic_DNA"/>
</dbReference>
<accession>A0A167DEM6</accession>
<dbReference type="RefSeq" id="XP_018699480.1">
    <property type="nucleotide sequence ID" value="XM_018853331.1"/>
</dbReference>
<dbReference type="GeneID" id="30026022"/>
<feature type="compositionally biased region" description="Polar residues" evidence="1">
    <location>
        <begin position="1"/>
        <end position="16"/>
    </location>
</feature>
<evidence type="ECO:0000256" key="1">
    <source>
        <dbReference type="SAM" id="MobiDB-lite"/>
    </source>
</evidence>
<comment type="caution">
    <text evidence="2">The sequence shown here is derived from an EMBL/GenBank/DDBJ whole genome shotgun (WGS) entry which is preliminary data.</text>
</comment>
<feature type="compositionally biased region" description="Basic residues" evidence="1">
    <location>
        <begin position="246"/>
        <end position="255"/>
    </location>
</feature>
<keyword evidence="3" id="KW-1185">Reference proteome</keyword>
<proteinExistence type="predicted"/>